<feature type="domain" description="ABC transporter substrate-binding protein PnrA-like" evidence="9">
    <location>
        <begin position="71"/>
        <end position="364"/>
    </location>
</feature>
<name>A0ABV1DCI6_9FIRM</name>
<dbReference type="InterPro" id="IPR028082">
    <property type="entry name" value="Peripla_BP_I"/>
</dbReference>
<dbReference type="Pfam" id="PF02608">
    <property type="entry name" value="Bmp"/>
    <property type="match status" value="1"/>
</dbReference>
<evidence type="ECO:0000259" key="9">
    <source>
        <dbReference type="Pfam" id="PF02608"/>
    </source>
</evidence>
<accession>A0ABV1DCI6</accession>
<evidence type="ECO:0000313" key="10">
    <source>
        <dbReference type="EMBL" id="MEQ2427710.1"/>
    </source>
</evidence>
<evidence type="ECO:0000256" key="6">
    <source>
        <dbReference type="ARBA" id="ARBA00023288"/>
    </source>
</evidence>
<dbReference type="CDD" id="cd19964">
    <property type="entry name" value="PBP1_BMP-like"/>
    <property type="match status" value="1"/>
</dbReference>
<dbReference type="InterPro" id="IPR003760">
    <property type="entry name" value="PnrA-like"/>
</dbReference>
<keyword evidence="6" id="KW-0449">Lipoprotein</keyword>
<evidence type="ECO:0000256" key="2">
    <source>
        <dbReference type="ARBA" id="ARBA00008610"/>
    </source>
</evidence>
<comment type="subcellular location">
    <subcellularLocation>
        <location evidence="1">Cell membrane</location>
        <topology evidence="1">Lipid-anchor</topology>
    </subcellularLocation>
</comment>
<dbReference type="PANTHER" id="PTHR34296">
    <property type="entry name" value="TRANSCRIPTIONAL ACTIVATOR PROTEIN MED"/>
    <property type="match status" value="1"/>
</dbReference>
<keyword evidence="5" id="KW-0472">Membrane</keyword>
<dbReference type="SUPFAM" id="SSF53822">
    <property type="entry name" value="Periplasmic binding protein-like I"/>
    <property type="match status" value="1"/>
</dbReference>
<evidence type="ECO:0000256" key="7">
    <source>
        <dbReference type="SAM" id="MobiDB-lite"/>
    </source>
</evidence>
<feature type="compositionally biased region" description="Low complexity" evidence="7">
    <location>
        <begin position="30"/>
        <end position="41"/>
    </location>
</feature>
<evidence type="ECO:0000256" key="1">
    <source>
        <dbReference type="ARBA" id="ARBA00004193"/>
    </source>
</evidence>
<dbReference type="Gene3D" id="3.40.50.2300">
    <property type="match status" value="2"/>
</dbReference>
<comment type="caution">
    <text evidence="10">The sequence shown here is derived from an EMBL/GenBank/DDBJ whole genome shotgun (WGS) entry which is preliminary data.</text>
</comment>
<feature type="signal peptide" evidence="8">
    <location>
        <begin position="1"/>
        <end position="22"/>
    </location>
</feature>
<keyword evidence="4 8" id="KW-0732">Signal</keyword>
<feature type="chain" id="PRO_5047182614" evidence="8">
    <location>
        <begin position="23"/>
        <end position="368"/>
    </location>
</feature>
<keyword evidence="3" id="KW-1003">Cell membrane</keyword>
<organism evidence="10 11">
    <name type="scientific">Enterocloster hominis</name>
    <name type="common">ex Hitch et al. 2024</name>
    <dbReference type="NCBI Taxonomy" id="1917870"/>
    <lineage>
        <taxon>Bacteria</taxon>
        <taxon>Bacillati</taxon>
        <taxon>Bacillota</taxon>
        <taxon>Clostridia</taxon>
        <taxon>Lachnospirales</taxon>
        <taxon>Lachnospiraceae</taxon>
        <taxon>Enterocloster</taxon>
    </lineage>
</organism>
<sequence>MRVKKLAAVTLCVALGLSTVLAGCGKTAQTGQSGTAAAGQTDTKQDESAKAPETDAAAEETKAEEEKNDGKKVIGLLIPSPVGDPFIALCVKGLQRLADEEGAELKIVETLDKAEYEDQVRAMADMGYNPVYTMWGDLSEIALRLAPEYKDTDFVLCDVYMETNEPNVSSVSVDPSESSFIAGVVAANNTEKKKVGFIAHADRPVSRKYRDGFIHGVHYIDPSIQVSVAYVGNDQDPVKGQEVAKLMIQNEGVDLIFQSASRSGLGVIAGCDEMNVKCIGSDDYQGDVGKSVIWSALKPIDEALYKEGKASFEGTFEGGDKEYGMAQDLPMYTQQEFDKLSPELQETVKTVGDEIKAGTIDVTKDTAN</sequence>
<dbReference type="EMBL" id="JBBMFM010000121">
    <property type="protein sequence ID" value="MEQ2427710.1"/>
    <property type="molecule type" value="Genomic_DNA"/>
</dbReference>
<feature type="compositionally biased region" description="Basic and acidic residues" evidence="7">
    <location>
        <begin position="43"/>
        <end position="67"/>
    </location>
</feature>
<evidence type="ECO:0000256" key="3">
    <source>
        <dbReference type="ARBA" id="ARBA00022475"/>
    </source>
</evidence>
<proteinExistence type="inferred from homology"/>
<evidence type="ECO:0000256" key="8">
    <source>
        <dbReference type="SAM" id="SignalP"/>
    </source>
</evidence>
<evidence type="ECO:0000256" key="4">
    <source>
        <dbReference type="ARBA" id="ARBA00022729"/>
    </source>
</evidence>
<dbReference type="PROSITE" id="PS51257">
    <property type="entry name" value="PROKAR_LIPOPROTEIN"/>
    <property type="match status" value="1"/>
</dbReference>
<feature type="region of interest" description="Disordered" evidence="7">
    <location>
        <begin position="30"/>
        <end position="67"/>
    </location>
</feature>
<evidence type="ECO:0000256" key="5">
    <source>
        <dbReference type="ARBA" id="ARBA00023136"/>
    </source>
</evidence>
<dbReference type="Proteomes" id="UP001454086">
    <property type="component" value="Unassembled WGS sequence"/>
</dbReference>
<dbReference type="PANTHER" id="PTHR34296:SF2">
    <property type="entry name" value="ABC TRANSPORTER GUANOSINE-BINDING PROTEIN NUPN"/>
    <property type="match status" value="1"/>
</dbReference>
<comment type="similarity">
    <text evidence="2">Belongs to the BMP lipoprotein family.</text>
</comment>
<evidence type="ECO:0000313" key="11">
    <source>
        <dbReference type="Proteomes" id="UP001454086"/>
    </source>
</evidence>
<gene>
    <name evidence="10" type="ORF">WMQ36_22350</name>
</gene>
<protein>
    <submittedName>
        <fullName evidence="10">BMP family ABC transporter substrate-binding protein</fullName>
    </submittedName>
</protein>
<dbReference type="RefSeq" id="WP_349118588.1">
    <property type="nucleotide sequence ID" value="NZ_JBBMFM010000121.1"/>
</dbReference>
<dbReference type="InterPro" id="IPR050957">
    <property type="entry name" value="BMP_lipoprotein"/>
</dbReference>
<keyword evidence="11" id="KW-1185">Reference proteome</keyword>
<reference evidence="10 11" key="1">
    <citation type="submission" date="2024-03" db="EMBL/GenBank/DDBJ databases">
        <title>Human intestinal bacterial collection.</title>
        <authorList>
            <person name="Pauvert C."/>
            <person name="Hitch T.C.A."/>
            <person name="Clavel T."/>
        </authorList>
    </citation>
    <scope>NUCLEOTIDE SEQUENCE [LARGE SCALE GENOMIC DNA]</scope>
    <source>
        <strain evidence="10 11">CLA-SR-H021</strain>
    </source>
</reference>